<sequence length="225" mass="24477" precursor="true">MSQPGPDRNQPPNSPFRSKKWLIIFGVMVVALAIALPIVLMTSSTHVLSPTTSSVDVISASSVQGIFGGSWRVALNNTCDQVIERIPGITNITAYQNGTTVTLSCPHLLRLFHREVLVGNVNGTNATITIEEMQIIESVGNASNVTIQGIDIPGIFHVPQEPQMPTGFILKLTRYDGYTILYVTRVYSNNTSTLVEAVKGNEFIRIEVSGVNASLQQAEELLKII</sequence>
<keyword evidence="1" id="KW-0472">Membrane</keyword>
<keyword evidence="1" id="KW-0812">Transmembrane</keyword>
<reference evidence="2 3" key="1">
    <citation type="journal article" date="2014" name="J. Bacteriol.">
        <title>Role of an Archaeal PitA Transporter in the Copper and Arsenic Resistance of Metallosphaera sedula, an Extreme Thermoacidophile.</title>
        <authorList>
            <person name="McCarthy S."/>
            <person name="Ai C."/>
            <person name="Wheaton G."/>
            <person name="Tevatia R."/>
            <person name="Eckrich V."/>
            <person name="Kelly R."/>
            <person name="Blum P."/>
        </authorList>
    </citation>
    <scope>NUCLEOTIDE SEQUENCE [LARGE SCALE GENOMIC DNA]</scope>
    <source>
        <strain evidence="2 3">CuR1</strain>
    </source>
</reference>
<organism evidence="2 3">
    <name type="scientific">Metallosphaera sedula</name>
    <dbReference type="NCBI Taxonomy" id="43687"/>
    <lineage>
        <taxon>Archaea</taxon>
        <taxon>Thermoproteota</taxon>
        <taxon>Thermoprotei</taxon>
        <taxon>Sulfolobales</taxon>
        <taxon>Sulfolobaceae</taxon>
        <taxon>Metallosphaera</taxon>
    </lineage>
</organism>
<proteinExistence type="predicted"/>
<dbReference type="AlphaFoldDB" id="A0A088E786"/>
<keyword evidence="1" id="KW-1133">Transmembrane helix</keyword>
<protein>
    <submittedName>
        <fullName evidence="2">Uncharacterized protein</fullName>
    </submittedName>
</protein>
<dbReference type="EMBL" id="CP008822">
    <property type="protein sequence ID" value="AIM27180.1"/>
    <property type="molecule type" value="Genomic_DNA"/>
</dbReference>
<gene>
    <name evidence="2" type="ORF">HA72_1029</name>
</gene>
<dbReference type="Proteomes" id="UP000029084">
    <property type="component" value="Chromosome"/>
</dbReference>
<dbReference type="RefSeq" id="WP_012020981.1">
    <property type="nucleotide sequence ID" value="NZ_CP008822.1"/>
</dbReference>
<accession>A0A088E786</accession>
<feature type="transmembrane region" description="Helical" evidence="1">
    <location>
        <begin position="21"/>
        <end position="40"/>
    </location>
</feature>
<dbReference type="GeneID" id="91755499"/>
<name>A0A088E786_9CREN</name>
<evidence type="ECO:0000256" key="1">
    <source>
        <dbReference type="SAM" id="Phobius"/>
    </source>
</evidence>
<dbReference type="OrthoDB" id="43716at2157"/>
<evidence type="ECO:0000313" key="2">
    <source>
        <dbReference type="EMBL" id="AIM27180.1"/>
    </source>
</evidence>
<evidence type="ECO:0000313" key="3">
    <source>
        <dbReference type="Proteomes" id="UP000029084"/>
    </source>
</evidence>